<keyword evidence="2" id="KW-1185">Reference proteome</keyword>
<reference evidence="1 2" key="1">
    <citation type="submission" date="2021-04" db="EMBL/GenBank/DDBJ databases">
        <authorList>
            <person name="Shkoporov A.N."/>
            <person name="Stockdale S.R."/>
            <person name="Guerin E."/>
            <person name="Ross R.P."/>
            <person name="Hill C."/>
        </authorList>
    </citation>
    <scope>NUCLEOTIDE SEQUENCE [LARGE SCALE GENOMIC DNA]</scope>
    <source>
        <strain evidence="2">cr77_1</strain>
    </source>
</reference>
<accession>A0AAE7RUS1</accession>
<dbReference type="RefSeq" id="YP_010359368.1">
    <property type="nucleotide sequence ID" value="NC_062772.1"/>
</dbReference>
<organism evidence="1 2">
    <name type="scientific">uncultured phage cr77_1</name>
    <dbReference type="NCBI Taxonomy" id="2986410"/>
    <lineage>
        <taxon>Viruses</taxon>
        <taxon>Duplodnaviria</taxon>
        <taxon>Heunggongvirae</taxon>
        <taxon>Uroviricota</taxon>
        <taxon>Caudoviricetes</taxon>
        <taxon>Crassvirales</taxon>
        <taxon>Suoliviridae</taxon>
        <taxon>Boorivirinae</taxon>
        <taxon>Canhaevirus</taxon>
        <taxon>Canhaevirus faecalis</taxon>
    </lineage>
</organism>
<name>A0AAE7RUS1_9CAUD</name>
<evidence type="ECO:0000313" key="1">
    <source>
        <dbReference type="EMBL" id="QWM89796.1"/>
    </source>
</evidence>
<dbReference type="EMBL" id="MZ130482">
    <property type="protein sequence ID" value="QWM89796.1"/>
    <property type="molecule type" value="Genomic_DNA"/>
</dbReference>
<dbReference type="Proteomes" id="UP000827562">
    <property type="component" value="Segment"/>
</dbReference>
<gene>
    <name evidence="1" type="primary">gp_16566</name>
</gene>
<dbReference type="KEGG" id="vg:75692124"/>
<dbReference type="GeneID" id="75692124"/>
<sequence>MLKNCKSNIGKEVVEEYYKTEYWPVIGRNVKYKVVKYANKGDNKSEILHKYLIEIEQN</sequence>
<evidence type="ECO:0000313" key="2">
    <source>
        <dbReference type="Proteomes" id="UP000827562"/>
    </source>
</evidence>
<protein>
    <submittedName>
        <fullName evidence="1">Uncharacterized protein</fullName>
    </submittedName>
</protein>
<proteinExistence type="predicted"/>